<keyword evidence="9" id="KW-1185">Reference proteome</keyword>
<dbReference type="PRINTS" id="PR00762">
    <property type="entry name" value="CLCHANNEL"/>
</dbReference>
<dbReference type="Proteomes" id="UP001189429">
    <property type="component" value="Unassembled WGS sequence"/>
</dbReference>
<dbReference type="InterPro" id="IPR001807">
    <property type="entry name" value="ClC"/>
</dbReference>
<keyword evidence="5" id="KW-0129">CBS domain</keyword>
<proteinExistence type="predicted"/>
<dbReference type="PANTHER" id="PTHR11689">
    <property type="entry name" value="CHLORIDE CHANNEL PROTEIN CLC FAMILY MEMBER"/>
    <property type="match status" value="1"/>
</dbReference>
<comment type="caution">
    <text evidence="8">The sequence shown here is derived from an EMBL/GenBank/DDBJ whole genome shotgun (WGS) entry which is preliminary data.</text>
</comment>
<feature type="transmembrane region" description="Helical" evidence="7">
    <location>
        <begin position="169"/>
        <end position="192"/>
    </location>
</feature>
<comment type="subcellular location">
    <subcellularLocation>
        <location evidence="1">Membrane</location>
        <topology evidence="1">Multi-pass membrane protein</topology>
    </subcellularLocation>
</comment>
<dbReference type="Gene3D" id="1.10.3080.10">
    <property type="entry name" value="Clc chloride channel"/>
    <property type="match status" value="1"/>
</dbReference>
<evidence type="ECO:0000256" key="6">
    <source>
        <dbReference type="ARBA" id="ARBA00023136"/>
    </source>
</evidence>
<keyword evidence="4 7" id="KW-1133">Transmembrane helix</keyword>
<evidence type="ECO:0000256" key="4">
    <source>
        <dbReference type="ARBA" id="ARBA00022989"/>
    </source>
</evidence>
<sequence length="495" mass="50720">MAQKRGQRKIHAGLRWVVLAAVGCCTGLVAVGVDTGVSLAFGARDQLVHGVAGGVRGPRRGPPSAGVASCLALASVAGVLVCFVEPQAAGSGIPEVKCHLNGIEIPHLLALRTLLVKAPGVMFSVAAGLPCGKEGPMIHSGACIASVLSRACAERLLQPYRPDIEARDLVAAGASCGVAAAFGAPLGGVLFAMEEGASFFDPDTMLRCFVCCAAATLTTHFFISGVNGWEAWGRMGADGGAPASFGRFDQSGYRIWELAVFALLGAAGGLLGAAFNSASSAIRRWRLRNVPPRGLPRLLEVLAITFVVSSVAFVVPAATSEGSAASRLYRAPGTDSLRSLSGEGEFDKGGLLVFGVLYYAMACWTYGAGVPSGLFVPSLLAGAAFGRLAGEALSGPFGLQSDVEGTSDAGVYALVGATALLAGNARITISLAAILIEASGSTLWAVPIFVTTMCAKWAGDVFNEGSITYRSTRTAGLCWKAAQTRTPSLCTRGTS</sequence>
<evidence type="ECO:0000256" key="7">
    <source>
        <dbReference type="SAM" id="Phobius"/>
    </source>
</evidence>
<dbReference type="InterPro" id="IPR014743">
    <property type="entry name" value="Cl-channel_core"/>
</dbReference>
<evidence type="ECO:0000256" key="3">
    <source>
        <dbReference type="ARBA" id="ARBA00022737"/>
    </source>
</evidence>
<keyword evidence="2 7" id="KW-0812">Transmembrane</keyword>
<dbReference type="EMBL" id="CAUYUJ010020905">
    <property type="protein sequence ID" value="CAK0901284.1"/>
    <property type="molecule type" value="Genomic_DNA"/>
</dbReference>
<evidence type="ECO:0000313" key="8">
    <source>
        <dbReference type="EMBL" id="CAK0901284.1"/>
    </source>
</evidence>
<feature type="transmembrane region" description="Helical" evidence="7">
    <location>
        <begin position="255"/>
        <end position="277"/>
    </location>
</feature>
<evidence type="ECO:0008006" key="10">
    <source>
        <dbReference type="Google" id="ProtNLM"/>
    </source>
</evidence>
<dbReference type="Pfam" id="PF00654">
    <property type="entry name" value="Voltage_CLC"/>
    <property type="match status" value="1"/>
</dbReference>
<evidence type="ECO:0000313" key="9">
    <source>
        <dbReference type="Proteomes" id="UP001189429"/>
    </source>
</evidence>
<keyword evidence="3" id="KW-0677">Repeat</keyword>
<organism evidence="8 9">
    <name type="scientific">Prorocentrum cordatum</name>
    <dbReference type="NCBI Taxonomy" id="2364126"/>
    <lineage>
        <taxon>Eukaryota</taxon>
        <taxon>Sar</taxon>
        <taxon>Alveolata</taxon>
        <taxon>Dinophyceae</taxon>
        <taxon>Prorocentrales</taxon>
        <taxon>Prorocentraceae</taxon>
        <taxon>Prorocentrum</taxon>
    </lineage>
</organism>
<feature type="transmembrane region" description="Helical" evidence="7">
    <location>
        <begin position="204"/>
        <end position="223"/>
    </location>
</feature>
<evidence type="ECO:0000256" key="5">
    <source>
        <dbReference type="ARBA" id="ARBA00023122"/>
    </source>
</evidence>
<reference evidence="8" key="1">
    <citation type="submission" date="2023-10" db="EMBL/GenBank/DDBJ databases">
        <authorList>
            <person name="Chen Y."/>
            <person name="Shah S."/>
            <person name="Dougan E. K."/>
            <person name="Thang M."/>
            <person name="Chan C."/>
        </authorList>
    </citation>
    <scope>NUCLEOTIDE SEQUENCE [LARGE SCALE GENOMIC DNA]</scope>
</reference>
<dbReference type="PANTHER" id="PTHR11689:SF136">
    <property type="entry name" value="H(+)_CL(-) EXCHANGE TRANSPORTER 7"/>
    <property type="match status" value="1"/>
</dbReference>
<evidence type="ECO:0000256" key="1">
    <source>
        <dbReference type="ARBA" id="ARBA00004141"/>
    </source>
</evidence>
<keyword evidence="6 7" id="KW-0472">Membrane</keyword>
<accession>A0ABN9XRI4</accession>
<feature type="transmembrane region" description="Helical" evidence="7">
    <location>
        <begin position="12"/>
        <end position="33"/>
    </location>
</feature>
<feature type="transmembrane region" description="Helical" evidence="7">
    <location>
        <begin position="349"/>
        <end position="367"/>
    </location>
</feature>
<feature type="transmembrane region" description="Helical" evidence="7">
    <location>
        <begin position="298"/>
        <end position="318"/>
    </location>
</feature>
<dbReference type="SUPFAM" id="SSF81340">
    <property type="entry name" value="Clc chloride channel"/>
    <property type="match status" value="1"/>
</dbReference>
<name>A0ABN9XRI4_9DINO</name>
<gene>
    <name evidence="8" type="ORF">PCOR1329_LOCUS78286</name>
</gene>
<dbReference type="InterPro" id="IPR051280">
    <property type="entry name" value="Cl-channel/antiporter"/>
</dbReference>
<protein>
    <recommendedName>
        <fullName evidence="10">Chloride channel protein</fullName>
    </recommendedName>
</protein>
<evidence type="ECO:0000256" key="2">
    <source>
        <dbReference type="ARBA" id="ARBA00022692"/>
    </source>
</evidence>